<gene>
    <name evidence="2" type="ORF">SAMN05444858_13228</name>
</gene>
<protein>
    <submittedName>
        <fullName evidence="2">Uncharacterized protein</fullName>
    </submittedName>
</protein>
<name>A0A1N7F9S7_9ACTN</name>
<dbReference type="STRING" id="1198245.SAMN05444858_13228"/>
<dbReference type="EMBL" id="FTNF01000032">
    <property type="protein sequence ID" value="SIR97079.1"/>
    <property type="molecule type" value="Genomic_DNA"/>
</dbReference>
<feature type="region of interest" description="Disordered" evidence="1">
    <location>
        <begin position="767"/>
        <end position="787"/>
    </location>
</feature>
<feature type="region of interest" description="Disordered" evidence="1">
    <location>
        <begin position="674"/>
        <end position="705"/>
    </location>
</feature>
<sequence length="805" mass="89947">MFPRRQHSIECSTWAKERFNEFVELELLRNGMASRNEWIDVVVALVPRPDNDYNPQAISVAQPITYGGSYRDRHMGFVYDADHCFVGGARFRELAAAAQGAEVGCHARLKAGRSDAELQLWVPSPEEALALIDDFLSRGRNPARHGADQALVTSALAARAMDRVPRARAEQAAALEKEAERRVHRWRQAPPNGVTSTPLRIQQRSVFGHHMVYVVNQAGGRIGQLRDGALFLDDERHRRAALDALERAGIPQHDAMVGDWFPDAVLVHRGARWLLKPRDGGSPMGWYDPDTKVLHIHADAYKEPAEILLQRHGIVPVATRWAAPDPERFLRHLGITDRYEAQSRRASDLAEQQAWRMWARHRDVFPDGLADLSALRWTNEQQNPIFAREDTYWLHHDSYYLRDLEALFGPHDHGEYRHDQKPVPCRLCGRDALTATRREEPGAKPLAYCSGCASRAVKGFLVDRGSDEPWEPLAIWSLQQLAAELGGPPSQAQIPRLVSTADPAVTDRAMLIRMHVPRARMRRAPAHAEQRAPLIWADWLKRAGLLGDGVQTARGTVTVASDGHLCRSLLERHVDDFLTANGIAHEVEPYWPYDADLNTTGLRADWLLDDGTYVEAWGLPDEPAYAGKMERKVDLAARTGIRLVGVTSADLGNLHKVFAPWVIGEAQPVPVPASGKLNDARLQRPRKPGSPATRTTNTNANAETRAARLERCRRAVALQEAGFSRAAIGEELGMGAEAVKALLRDGKFYSAPESDPARRQLAIEANEARSKGMTKEQFRQARALTPPKAHECWKDADVLFERREG</sequence>
<accession>A0A1N7F9S7</accession>
<evidence type="ECO:0000256" key="1">
    <source>
        <dbReference type="SAM" id="MobiDB-lite"/>
    </source>
</evidence>
<proteinExistence type="predicted"/>
<dbReference type="Proteomes" id="UP000186004">
    <property type="component" value="Unassembled WGS sequence"/>
</dbReference>
<reference evidence="2 3" key="1">
    <citation type="submission" date="2017-01" db="EMBL/GenBank/DDBJ databases">
        <authorList>
            <person name="Mah S.A."/>
            <person name="Swanson W.J."/>
            <person name="Moy G.W."/>
            <person name="Vacquier V.D."/>
        </authorList>
    </citation>
    <scope>NUCLEOTIDE SEQUENCE [LARGE SCALE GENOMIC DNA]</scope>
    <source>
        <strain evidence="2 3">DSM 45758</strain>
    </source>
</reference>
<feature type="compositionally biased region" description="Basic and acidic residues" evidence="1">
    <location>
        <begin position="767"/>
        <end position="779"/>
    </location>
</feature>
<feature type="compositionally biased region" description="Low complexity" evidence="1">
    <location>
        <begin position="692"/>
        <end position="704"/>
    </location>
</feature>
<keyword evidence="3" id="KW-1185">Reference proteome</keyword>
<evidence type="ECO:0000313" key="2">
    <source>
        <dbReference type="EMBL" id="SIR97079.1"/>
    </source>
</evidence>
<organism evidence="2 3">
    <name type="scientific">Micromonospora avicenniae</name>
    <dbReference type="NCBI Taxonomy" id="1198245"/>
    <lineage>
        <taxon>Bacteria</taxon>
        <taxon>Bacillati</taxon>
        <taxon>Actinomycetota</taxon>
        <taxon>Actinomycetes</taxon>
        <taxon>Micromonosporales</taxon>
        <taxon>Micromonosporaceae</taxon>
        <taxon>Micromonospora</taxon>
    </lineage>
</organism>
<evidence type="ECO:0000313" key="3">
    <source>
        <dbReference type="Proteomes" id="UP000186004"/>
    </source>
</evidence>
<dbReference type="AlphaFoldDB" id="A0A1N7F9S7"/>